<dbReference type="EMBL" id="BDUF01000084">
    <property type="protein sequence ID" value="GAX91086.1"/>
    <property type="molecule type" value="Genomic_DNA"/>
</dbReference>
<dbReference type="CDD" id="cd08861">
    <property type="entry name" value="OtcD1_ARO-CYC_like"/>
    <property type="match status" value="1"/>
</dbReference>
<dbReference type="AlphaFoldDB" id="A0A292YPI5"/>
<dbReference type="RefSeq" id="WP_096182819.1">
    <property type="nucleotide sequence ID" value="NZ_BDUF01000084.1"/>
</dbReference>
<proteinExistence type="predicted"/>
<reference evidence="3" key="1">
    <citation type="submission" date="2017-07" db="EMBL/GenBank/DDBJ databases">
        <title>Draft genome sequence of Effusibacillus lacus strain skLN1.</title>
        <authorList>
            <person name="Watanabe M."/>
            <person name="Kojima H."/>
            <person name="Fukui M."/>
        </authorList>
    </citation>
    <scope>NUCLEOTIDE SEQUENCE [LARGE SCALE GENOMIC DNA]</scope>
    <source>
        <strain evidence="3">skLN1</strain>
    </source>
</reference>
<comment type="caution">
    <text evidence="2">The sequence shown here is derived from an EMBL/GenBank/DDBJ whole genome shotgun (WGS) entry which is preliminary data.</text>
</comment>
<feature type="domain" description="Coenzyme Q-binding protein COQ10 START" evidence="1">
    <location>
        <begin position="14"/>
        <end position="134"/>
    </location>
</feature>
<dbReference type="Pfam" id="PF03364">
    <property type="entry name" value="Polyketide_cyc"/>
    <property type="match status" value="1"/>
</dbReference>
<dbReference type="InterPro" id="IPR023393">
    <property type="entry name" value="START-like_dom_sf"/>
</dbReference>
<dbReference type="Gene3D" id="3.30.530.20">
    <property type="match status" value="1"/>
</dbReference>
<dbReference type="SUPFAM" id="SSF55961">
    <property type="entry name" value="Bet v1-like"/>
    <property type="match status" value="1"/>
</dbReference>
<name>A0A292YPI5_9BACL</name>
<sequence length="147" mass="17230">MPSVEIRETIRGRPEEVYELIRDMESYPRFMPSLNEVKVLERGDNWTITSWDTTLNGMSFKWRERDVFDHAGNRIRYEQVEGDLKKFEGEWIVEQEGEYTRVTLTVDFEFGVPMLSALLNPVAKVKLRQNGESMLKAIKHKFENGAV</sequence>
<evidence type="ECO:0000313" key="2">
    <source>
        <dbReference type="EMBL" id="GAX91086.1"/>
    </source>
</evidence>
<protein>
    <submittedName>
        <fullName evidence="2">Cyclase</fullName>
    </submittedName>
</protein>
<dbReference type="InterPro" id="IPR005031">
    <property type="entry name" value="COQ10_START"/>
</dbReference>
<evidence type="ECO:0000313" key="3">
    <source>
        <dbReference type="Proteomes" id="UP000217785"/>
    </source>
</evidence>
<evidence type="ECO:0000259" key="1">
    <source>
        <dbReference type="Pfam" id="PF03364"/>
    </source>
</evidence>
<gene>
    <name evidence="2" type="ORF">EFBL_2746</name>
</gene>
<dbReference type="OrthoDB" id="9795669at2"/>
<organism evidence="2 3">
    <name type="scientific">Effusibacillus lacus</name>
    <dbReference type="NCBI Taxonomy" id="1348429"/>
    <lineage>
        <taxon>Bacteria</taxon>
        <taxon>Bacillati</taxon>
        <taxon>Bacillota</taxon>
        <taxon>Bacilli</taxon>
        <taxon>Bacillales</taxon>
        <taxon>Alicyclobacillaceae</taxon>
        <taxon>Effusibacillus</taxon>
    </lineage>
</organism>
<keyword evidence="3" id="KW-1185">Reference proteome</keyword>
<dbReference type="Proteomes" id="UP000217785">
    <property type="component" value="Unassembled WGS sequence"/>
</dbReference>
<accession>A0A292YPI5</accession>